<reference evidence="2 3" key="1">
    <citation type="journal article" date="2016" name="Nat. Commun.">
        <title>Thousands of microbial genomes shed light on interconnected biogeochemical processes in an aquifer system.</title>
        <authorList>
            <person name="Anantharaman K."/>
            <person name="Brown C.T."/>
            <person name="Hug L.A."/>
            <person name="Sharon I."/>
            <person name="Castelle C.J."/>
            <person name="Probst A.J."/>
            <person name="Thomas B.C."/>
            <person name="Singh A."/>
            <person name="Wilkins M.J."/>
            <person name="Karaoz U."/>
            <person name="Brodie E.L."/>
            <person name="Williams K.H."/>
            <person name="Hubbard S.S."/>
            <person name="Banfield J.F."/>
        </authorList>
    </citation>
    <scope>NUCLEOTIDE SEQUENCE [LARGE SCALE GENOMIC DNA]</scope>
</reference>
<dbReference type="InterPro" id="IPR006059">
    <property type="entry name" value="SBP"/>
</dbReference>
<evidence type="ECO:0008006" key="4">
    <source>
        <dbReference type="Google" id="ProtNLM"/>
    </source>
</evidence>
<comment type="caution">
    <text evidence="2">The sequence shown here is derived from an EMBL/GenBank/DDBJ whole genome shotgun (WGS) entry which is preliminary data.</text>
</comment>
<dbReference type="InterPro" id="IPR050490">
    <property type="entry name" value="Bact_solute-bd_prot1"/>
</dbReference>
<feature type="transmembrane region" description="Helical" evidence="1">
    <location>
        <begin position="7"/>
        <end position="30"/>
    </location>
</feature>
<dbReference type="PANTHER" id="PTHR43649:SF30">
    <property type="entry name" value="ABC TRANSPORTER SUBSTRATE-BINDING PROTEIN"/>
    <property type="match status" value="1"/>
</dbReference>
<dbReference type="SUPFAM" id="SSF53850">
    <property type="entry name" value="Periplasmic binding protein-like II"/>
    <property type="match status" value="1"/>
</dbReference>
<gene>
    <name evidence="2" type="ORF">A3G52_00265</name>
</gene>
<dbReference type="Gene3D" id="3.40.190.10">
    <property type="entry name" value="Periplasmic binding protein-like II"/>
    <property type="match status" value="1"/>
</dbReference>
<dbReference type="PANTHER" id="PTHR43649">
    <property type="entry name" value="ARABINOSE-BINDING PROTEIN-RELATED"/>
    <property type="match status" value="1"/>
</dbReference>
<dbReference type="AlphaFoldDB" id="A0A1G2P1F4"/>
<protein>
    <recommendedName>
        <fullName evidence="4">Sugar ABC transporter substrate-binding protein</fullName>
    </recommendedName>
</protein>
<sequence length="435" mass="47910">MDNKTNSFQIILVGAFAFFIVVGVIVFSTVRSGSEVIFPEVTIWGTAPKRSFDVAYGALNLQRTKKEGQLNVTYVEKRKGEFESDLIEALASGKGPDAVILPEDFIVKHADKIYPVSFESLSLRDYKDLYADAAEIFLVEKGSLGFPLYADPLVMYWNKDIFASEGIAEPPRYWTEFFTLSESLSRKDSVGNITRSAVALGEFSNVRNAKGILSALFFQAGTPIVEEVGGEYRSVLNKGRQGGVDPAQSVIAFFTDFSNPNKASYSWNRSLPESQQRFIAGDLAVYFGYASELAEIRLKNPNLNFDVAVFPQLQDAKVNVTSARVYSLAILKSSSDISGTFSTLVVLAGKDFASMFSENAALPPLRRDLLRDKPDDPDLSIFYDSAIISKSWLDPDGLRTNAVFENMVEDVSAGRSKISDAVLRASQEIGAMLQN</sequence>
<dbReference type="Proteomes" id="UP000177269">
    <property type="component" value="Unassembled WGS sequence"/>
</dbReference>
<name>A0A1G2P1F4_9BACT</name>
<accession>A0A1G2P1F4</accession>
<evidence type="ECO:0000313" key="2">
    <source>
        <dbReference type="EMBL" id="OHA42176.1"/>
    </source>
</evidence>
<keyword evidence="1" id="KW-1133">Transmembrane helix</keyword>
<organism evidence="2 3">
    <name type="scientific">Candidatus Taylorbacteria bacterium RIFCSPLOWO2_12_FULL_43_20</name>
    <dbReference type="NCBI Taxonomy" id="1802332"/>
    <lineage>
        <taxon>Bacteria</taxon>
        <taxon>Candidatus Tayloriibacteriota</taxon>
    </lineage>
</organism>
<evidence type="ECO:0000313" key="3">
    <source>
        <dbReference type="Proteomes" id="UP000177269"/>
    </source>
</evidence>
<evidence type="ECO:0000256" key="1">
    <source>
        <dbReference type="SAM" id="Phobius"/>
    </source>
</evidence>
<keyword evidence="1" id="KW-0812">Transmembrane</keyword>
<proteinExistence type="predicted"/>
<dbReference type="Pfam" id="PF01547">
    <property type="entry name" value="SBP_bac_1"/>
    <property type="match status" value="1"/>
</dbReference>
<keyword evidence="1" id="KW-0472">Membrane</keyword>
<dbReference type="EMBL" id="MHSK01000017">
    <property type="protein sequence ID" value="OHA42176.1"/>
    <property type="molecule type" value="Genomic_DNA"/>
</dbReference>